<comment type="caution">
    <text evidence="1">The sequence shown here is derived from an EMBL/GenBank/DDBJ whole genome shotgun (WGS) entry which is preliminary data.</text>
</comment>
<evidence type="ECO:0000313" key="2">
    <source>
        <dbReference type="Proteomes" id="UP001163603"/>
    </source>
</evidence>
<sequence>MAETFRKLRKSFSVKLSFHAGSGCPRPSHSGSPSSSDSHRSHSSLTGSGSSSRLSRSFSFQPSKSSKEGRSIWSYCILLSLLLMINLWFSFQCMDFHGIDSLKVASLLFDEFSGAESFDQLKESWTTTKTCAICLGSLRTGQGVAIFTAECSHSFHFNCITINVQHGNRVCPICRCEWKDIPFHAPANVVDNIRRMGHGSGQAGVTPHSTATPVQLPSDPDHYADDEPLPVNHIGPASSPSHAQALTVKAFPEHPAVSATDSLDKFAVLVHIRAPSLLSDADHLDRAPIDLVTVLDVSASMSSKLTLLKQAVHFIVQNLGPADRLSIVVFSSVARRIFPLQRMIDRGREDAALAINSLISNGGTNIVEGLKKGVRVLEDRRERNPVASIILLSDGQDTYNVRRHNNCVRNDTSSHEVEYLNLLPSLICPQNSEPGGESQQPTIPVHTFGFGSEHDSTAMHGIADASGGTFSFIETIGFLQDAFARCIGGLLSVVAQDVQLKISSISPGVKIESVPSGKYKSDILMEGQQAKIDIGELYADEEKEFLVYISIPKSSSESSENTPLLDVLCTHKGSASMEILEVKGERVEIRRPEVLSTADKGVSLEVDRQRSRLLVAETIADAQRMAEMGELEGAQALLTERRSTLLASASAQAGDGICNWLEAELREIRERMANMELYERTGRAYILSGLSSHSWQRATTRGDTTQTFTMSNGRGDETASYETPTMVTMVSRSQNLNFTRDPQSQPGGHHSSKSSRI</sequence>
<gene>
    <name evidence="1" type="ORF">Pint_11580</name>
</gene>
<accession>A0ACC0XJL1</accession>
<dbReference type="Proteomes" id="UP001163603">
    <property type="component" value="Chromosome 12"/>
</dbReference>
<keyword evidence="2" id="KW-1185">Reference proteome</keyword>
<dbReference type="EMBL" id="CM047747">
    <property type="protein sequence ID" value="KAJ0018295.1"/>
    <property type="molecule type" value="Genomic_DNA"/>
</dbReference>
<protein>
    <submittedName>
        <fullName evidence="1">Uncharacterized protein</fullName>
    </submittedName>
</protein>
<proteinExistence type="predicted"/>
<evidence type="ECO:0000313" key="1">
    <source>
        <dbReference type="EMBL" id="KAJ0018295.1"/>
    </source>
</evidence>
<reference evidence="2" key="1">
    <citation type="journal article" date="2023" name="G3 (Bethesda)">
        <title>Genome assembly and association tests identify interacting loci associated with vigor, precocity, and sex in interspecific pistachio rootstocks.</title>
        <authorList>
            <person name="Palmer W."/>
            <person name="Jacygrad E."/>
            <person name="Sagayaradj S."/>
            <person name="Cavanaugh K."/>
            <person name="Han R."/>
            <person name="Bertier L."/>
            <person name="Beede B."/>
            <person name="Kafkas S."/>
            <person name="Golino D."/>
            <person name="Preece J."/>
            <person name="Michelmore R."/>
        </authorList>
    </citation>
    <scope>NUCLEOTIDE SEQUENCE [LARGE SCALE GENOMIC DNA]</scope>
</reference>
<name>A0ACC0XJL1_9ROSI</name>
<organism evidence="1 2">
    <name type="scientific">Pistacia integerrima</name>
    <dbReference type="NCBI Taxonomy" id="434235"/>
    <lineage>
        <taxon>Eukaryota</taxon>
        <taxon>Viridiplantae</taxon>
        <taxon>Streptophyta</taxon>
        <taxon>Embryophyta</taxon>
        <taxon>Tracheophyta</taxon>
        <taxon>Spermatophyta</taxon>
        <taxon>Magnoliopsida</taxon>
        <taxon>eudicotyledons</taxon>
        <taxon>Gunneridae</taxon>
        <taxon>Pentapetalae</taxon>
        <taxon>rosids</taxon>
        <taxon>malvids</taxon>
        <taxon>Sapindales</taxon>
        <taxon>Anacardiaceae</taxon>
        <taxon>Pistacia</taxon>
    </lineage>
</organism>